<gene>
    <name evidence="1" type="ORF">FHS18_000605</name>
</gene>
<name>A0A7W5ATW4_9BACL</name>
<keyword evidence="2" id="KW-1185">Reference proteome</keyword>
<comment type="caution">
    <text evidence="1">The sequence shown here is derived from an EMBL/GenBank/DDBJ whole genome shotgun (WGS) entry which is preliminary data.</text>
</comment>
<accession>A0A7W5ATW4</accession>
<sequence length="51" mass="6157">MIHTMDRAKNTNSGTKPEKITIDVNRLLEQLELQDKWEAFQKDEMKKRLRK</sequence>
<dbReference type="Proteomes" id="UP000570361">
    <property type="component" value="Unassembled WGS sequence"/>
</dbReference>
<dbReference type="RefSeq" id="WP_183596795.1">
    <property type="nucleotide sequence ID" value="NZ_JACHXK010000001.1"/>
</dbReference>
<protein>
    <submittedName>
        <fullName evidence="1">Uncharacterized protein</fullName>
    </submittedName>
</protein>
<dbReference type="AlphaFoldDB" id="A0A7W5ATW4"/>
<evidence type="ECO:0000313" key="2">
    <source>
        <dbReference type="Proteomes" id="UP000570361"/>
    </source>
</evidence>
<reference evidence="1 2" key="1">
    <citation type="submission" date="2020-08" db="EMBL/GenBank/DDBJ databases">
        <title>Genomic Encyclopedia of Type Strains, Phase III (KMG-III): the genomes of soil and plant-associated and newly described type strains.</title>
        <authorList>
            <person name="Whitman W."/>
        </authorList>
    </citation>
    <scope>NUCLEOTIDE SEQUENCE [LARGE SCALE GENOMIC DNA]</scope>
    <source>
        <strain evidence="1 2">CECT 5862</strain>
    </source>
</reference>
<dbReference type="EMBL" id="JACHXK010000001">
    <property type="protein sequence ID" value="MBB3108577.1"/>
    <property type="molecule type" value="Genomic_DNA"/>
</dbReference>
<proteinExistence type="predicted"/>
<organism evidence="1 2">
    <name type="scientific">Paenibacillus phyllosphaerae</name>
    <dbReference type="NCBI Taxonomy" id="274593"/>
    <lineage>
        <taxon>Bacteria</taxon>
        <taxon>Bacillati</taxon>
        <taxon>Bacillota</taxon>
        <taxon>Bacilli</taxon>
        <taxon>Bacillales</taxon>
        <taxon>Paenibacillaceae</taxon>
        <taxon>Paenibacillus</taxon>
    </lineage>
</organism>
<evidence type="ECO:0000313" key="1">
    <source>
        <dbReference type="EMBL" id="MBB3108577.1"/>
    </source>
</evidence>